<name>A0A2Z7A9U4_9LAMI</name>
<sequence>MEIPSAELLLGFYTPPRYPRNFIRQHVTSGPEDRASVWTLKHTGFSPRAPKTAEKIVIPRGSRVLGEYPLKSRDQRALASQPGLTGVFEPPLTRWWSPSGAVATGLLCNMISDRDIARLRSATNSEVVGLFAAQLAALADLEAVGPRRKGWQGPEGGARGRAGSKKATRAYGEAFATEKRAMGAELEALLAKKTAVEVELDETKARVEAEIGRLRSEATNSWDLGKEEFLKSSEFDNLCTKKSLTYFEIAFQSCVAQFRANGYFEEEHPAPFLSVTWALDELPNDDEKEADEGNEEEDDECATPPSPPKQ</sequence>
<reference evidence="2 3" key="1">
    <citation type="journal article" date="2015" name="Proc. Natl. Acad. Sci. U.S.A.">
        <title>The resurrection genome of Boea hygrometrica: A blueprint for survival of dehydration.</title>
        <authorList>
            <person name="Xiao L."/>
            <person name="Yang G."/>
            <person name="Zhang L."/>
            <person name="Yang X."/>
            <person name="Zhao S."/>
            <person name="Ji Z."/>
            <person name="Zhou Q."/>
            <person name="Hu M."/>
            <person name="Wang Y."/>
            <person name="Chen M."/>
            <person name="Xu Y."/>
            <person name="Jin H."/>
            <person name="Xiao X."/>
            <person name="Hu G."/>
            <person name="Bao F."/>
            <person name="Hu Y."/>
            <person name="Wan P."/>
            <person name="Li L."/>
            <person name="Deng X."/>
            <person name="Kuang T."/>
            <person name="Xiang C."/>
            <person name="Zhu J.K."/>
            <person name="Oliver M.J."/>
            <person name="He Y."/>
        </authorList>
    </citation>
    <scope>NUCLEOTIDE SEQUENCE [LARGE SCALE GENOMIC DNA]</scope>
    <source>
        <strain evidence="3">cv. XS01</strain>
    </source>
</reference>
<evidence type="ECO:0000313" key="3">
    <source>
        <dbReference type="Proteomes" id="UP000250235"/>
    </source>
</evidence>
<dbReference type="EMBL" id="KV017450">
    <property type="protein sequence ID" value="KZV18492.1"/>
    <property type="molecule type" value="Genomic_DNA"/>
</dbReference>
<feature type="compositionally biased region" description="Acidic residues" evidence="1">
    <location>
        <begin position="282"/>
        <end position="301"/>
    </location>
</feature>
<keyword evidence="3" id="KW-1185">Reference proteome</keyword>
<dbReference type="AlphaFoldDB" id="A0A2Z7A9U4"/>
<protein>
    <submittedName>
        <fullName evidence="2">Uncharacterized protein</fullName>
    </submittedName>
</protein>
<proteinExistence type="predicted"/>
<evidence type="ECO:0000313" key="2">
    <source>
        <dbReference type="EMBL" id="KZV18492.1"/>
    </source>
</evidence>
<gene>
    <name evidence="2" type="ORF">F511_25338</name>
</gene>
<organism evidence="2 3">
    <name type="scientific">Dorcoceras hygrometricum</name>
    <dbReference type="NCBI Taxonomy" id="472368"/>
    <lineage>
        <taxon>Eukaryota</taxon>
        <taxon>Viridiplantae</taxon>
        <taxon>Streptophyta</taxon>
        <taxon>Embryophyta</taxon>
        <taxon>Tracheophyta</taxon>
        <taxon>Spermatophyta</taxon>
        <taxon>Magnoliopsida</taxon>
        <taxon>eudicotyledons</taxon>
        <taxon>Gunneridae</taxon>
        <taxon>Pentapetalae</taxon>
        <taxon>asterids</taxon>
        <taxon>lamiids</taxon>
        <taxon>Lamiales</taxon>
        <taxon>Gesneriaceae</taxon>
        <taxon>Didymocarpoideae</taxon>
        <taxon>Trichosporeae</taxon>
        <taxon>Loxocarpinae</taxon>
        <taxon>Dorcoceras</taxon>
    </lineage>
</organism>
<feature type="region of interest" description="Disordered" evidence="1">
    <location>
        <begin position="279"/>
        <end position="310"/>
    </location>
</feature>
<evidence type="ECO:0000256" key="1">
    <source>
        <dbReference type="SAM" id="MobiDB-lite"/>
    </source>
</evidence>
<dbReference type="Proteomes" id="UP000250235">
    <property type="component" value="Unassembled WGS sequence"/>
</dbReference>
<accession>A0A2Z7A9U4</accession>